<proteinExistence type="predicted"/>
<gene>
    <name evidence="2" type="ORF">GCM10011400_21770</name>
</gene>
<accession>A0ABQ1M4Y1</accession>
<feature type="region of interest" description="Disordered" evidence="1">
    <location>
        <begin position="1"/>
        <end position="29"/>
    </location>
</feature>
<dbReference type="EMBL" id="BMHL01000003">
    <property type="protein sequence ID" value="GGC34828.1"/>
    <property type="molecule type" value="Genomic_DNA"/>
</dbReference>
<protein>
    <submittedName>
        <fullName evidence="2">Uncharacterized protein</fullName>
    </submittedName>
</protein>
<keyword evidence="3" id="KW-1185">Reference proteome</keyword>
<evidence type="ECO:0000313" key="3">
    <source>
        <dbReference type="Proteomes" id="UP000602004"/>
    </source>
</evidence>
<evidence type="ECO:0000256" key="1">
    <source>
        <dbReference type="SAM" id="MobiDB-lite"/>
    </source>
</evidence>
<comment type="caution">
    <text evidence="2">The sequence shown here is derived from an EMBL/GenBank/DDBJ whole genome shotgun (WGS) entry which is preliminary data.</text>
</comment>
<sequence>MGTKATQHAAPPFRASSDALLKKPEDGSKYSTCDHSVTIKGSRYNKGFAELIDNLRGEAGGCDPWPCQ</sequence>
<organism evidence="2 3">
    <name type="scientific">Paraburkholderia caffeinilytica</name>
    <dbReference type="NCBI Taxonomy" id="1761016"/>
    <lineage>
        <taxon>Bacteria</taxon>
        <taxon>Pseudomonadati</taxon>
        <taxon>Pseudomonadota</taxon>
        <taxon>Betaproteobacteria</taxon>
        <taxon>Burkholderiales</taxon>
        <taxon>Burkholderiaceae</taxon>
        <taxon>Paraburkholderia</taxon>
    </lineage>
</organism>
<reference evidence="3" key="1">
    <citation type="journal article" date="2019" name="Int. J. Syst. Evol. Microbiol.">
        <title>The Global Catalogue of Microorganisms (GCM) 10K type strain sequencing project: providing services to taxonomists for standard genome sequencing and annotation.</title>
        <authorList>
            <consortium name="The Broad Institute Genomics Platform"/>
            <consortium name="The Broad Institute Genome Sequencing Center for Infectious Disease"/>
            <person name="Wu L."/>
            <person name="Ma J."/>
        </authorList>
    </citation>
    <scope>NUCLEOTIDE SEQUENCE [LARGE SCALE GENOMIC DNA]</scope>
    <source>
        <strain evidence="3">CGMCC 1.15103</strain>
    </source>
</reference>
<evidence type="ECO:0000313" key="2">
    <source>
        <dbReference type="EMBL" id="GGC34828.1"/>
    </source>
</evidence>
<dbReference type="Proteomes" id="UP000602004">
    <property type="component" value="Unassembled WGS sequence"/>
</dbReference>
<name>A0ABQ1M4Y1_9BURK</name>